<organism evidence="1 2">
    <name type="scientific">Gossypium barbadense</name>
    <name type="common">Sea Island cotton</name>
    <name type="synonym">Hibiscus barbadensis</name>
    <dbReference type="NCBI Taxonomy" id="3634"/>
    <lineage>
        <taxon>Eukaryota</taxon>
        <taxon>Viridiplantae</taxon>
        <taxon>Streptophyta</taxon>
        <taxon>Embryophyta</taxon>
        <taxon>Tracheophyta</taxon>
        <taxon>Spermatophyta</taxon>
        <taxon>Magnoliopsida</taxon>
        <taxon>eudicotyledons</taxon>
        <taxon>Gunneridae</taxon>
        <taxon>Pentapetalae</taxon>
        <taxon>rosids</taxon>
        <taxon>malvids</taxon>
        <taxon>Malvales</taxon>
        <taxon>Malvaceae</taxon>
        <taxon>Malvoideae</taxon>
        <taxon>Gossypium</taxon>
    </lineage>
</organism>
<dbReference type="EMBL" id="KZ664421">
    <property type="protein sequence ID" value="PPS05642.1"/>
    <property type="molecule type" value="Genomic_DNA"/>
</dbReference>
<name>A0A2P5XQM8_GOSBA</name>
<proteinExistence type="predicted"/>
<reference evidence="1 2" key="1">
    <citation type="submission" date="2015-01" db="EMBL/GenBank/DDBJ databases">
        <title>Genome of allotetraploid Gossypium barbadense reveals genomic plasticity and fiber elongation in cotton evolution.</title>
        <authorList>
            <person name="Chen X."/>
            <person name="Liu X."/>
            <person name="Zhao B."/>
            <person name="Zheng H."/>
            <person name="Hu Y."/>
            <person name="Lu G."/>
            <person name="Yang C."/>
            <person name="Chen J."/>
            <person name="Shan C."/>
            <person name="Zhang L."/>
            <person name="Zhou Y."/>
            <person name="Wang L."/>
            <person name="Guo W."/>
            <person name="Bai Y."/>
            <person name="Ruan J."/>
            <person name="Shangguan X."/>
            <person name="Mao Y."/>
            <person name="Jiang J."/>
            <person name="Zhu Y."/>
            <person name="Lei J."/>
            <person name="Kang H."/>
            <person name="Chen S."/>
            <person name="He X."/>
            <person name="Wang R."/>
            <person name="Wang Y."/>
            <person name="Chen J."/>
            <person name="Wang L."/>
            <person name="Yu S."/>
            <person name="Wang B."/>
            <person name="Wei J."/>
            <person name="Song S."/>
            <person name="Lu X."/>
            <person name="Gao Z."/>
            <person name="Gu W."/>
            <person name="Deng X."/>
            <person name="Ma D."/>
            <person name="Wang S."/>
            <person name="Liang W."/>
            <person name="Fang L."/>
            <person name="Cai C."/>
            <person name="Zhu X."/>
            <person name="Zhou B."/>
            <person name="Zhang Y."/>
            <person name="Chen Z."/>
            <person name="Xu S."/>
            <person name="Zhu R."/>
            <person name="Wang S."/>
            <person name="Zhang T."/>
            <person name="Zhao G."/>
        </authorList>
    </citation>
    <scope>NUCLEOTIDE SEQUENCE [LARGE SCALE GENOMIC DNA]</scope>
    <source>
        <strain evidence="2">cv. Xinhai21</strain>
        <tissue evidence="1">Leaf</tissue>
    </source>
</reference>
<gene>
    <name evidence="1" type="ORF">GOBAR_AA15008</name>
</gene>
<accession>A0A2P5XQM8</accession>
<sequence>MYMPVVSMIWRKVLGHAYGKSSTFKAVILSASISFPQNWRDAQVNFDRVQGTNTMRRSSGSICIKPIDSQLKCNLDAACVVAEGSMNFAALTRNLDGLLVILIYAWRLIELRRLCFIKFFIS</sequence>
<protein>
    <submittedName>
        <fullName evidence="1">Uncharacterized protein</fullName>
    </submittedName>
</protein>
<dbReference type="Proteomes" id="UP000239757">
    <property type="component" value="Unassembled WGS sequence"/>
</dbReference>
<evidence type="ECO:0000313" key="2">
    <source>
        <dbReference type="Proteomes" id="UP000239757"/>
    </source>
</evidence>
<evidence type="ECO:0000313" key="1">
    <source>
        <dbReference type="EMBL" id="PPS05642.1"/>
    </source>
</evidence>
<dbReference type="AlphaFoldDB" id="A0A2P5XQM8"/>